<accession>A0A6N6VJW1</accession>
<protein>
    <submittedName>
        <fullName evidence="1">Uncharacterized protein</fullName>
    </submittedName>
</protein>
<sequence length="189" mass="20807">MGASHENPLSVLEPALRAIRGVLAAATADERETLTMKSPLAWRIGAAILSSVECSSVERDVKLAELMFAAANLCYDEHERDLDMALTIAARCLLWRAFEIEAESDGLGAAITRMDVFISLVDRKWLTDHAELMAHLHRLRSHLVRFLDVRSKEPSAPTGGGRRDSARQKVFEIITGGRDLDGDGGRGKR</sequence>
<dbReference type="Proteomes" id="UP000468901">
    <property type="component" value="Unassembled WGS sequence"/>
</dbReference>
<name>A0A6N6VJW1_9HYPH</name>
<keyword evidence="2" id="KW-1185">Reference proteome</keyword>
<dbReference type="EMBL" id="WESC01000006">
    <property type="protein sequence ID" value="KAB7740507.1"/>
    <property type="molecule type" value="Genomic_DNA"/>
</dbReference>
<reference evidence="1 2" key="1">
    <citation type="submission" date="2019-09" db="EMBL/GenBank/DDBJ databases">
        <title>Parvibaculum sedimenti sp. nov., isolated from sediment.</title>
        <authorList>
            <person name="Wang Y."/>
        </authorList>
    </citation>
    <scope>NUCLEOTIDE SEQUENCE [LARGE SCALE GENOMIC DNA]</scope>
    <source>
        <strain evidence="1 2">HXT-9</strain>
    </source>
</reference>
<evidence type="ECO:0000313" key="1">
    <source>
        <dbReference type="EMBL" id="KAB7740507.1"/>
    </source>
</evidence>
<dbReference type="AlphaFoldDB" id="A0A6N6VJW1"/>
<proteinExistence type="predicted"/>
<organism evidence="1 2">
    <name type="scientific">Parvibaculum sedimenti</name>
    <dbReference type="NCBI Taxonomy" id="2608632"/>
    <lineage>
        <taxon>Bacteria</taxon>
        <taxon>Pseudomonadati</taxon>
        <taxon>Pseudomonadota</taxon>
        <taxon>Alphaproteobacteria</taxon>
        <taxon>Hyphomicrobiales</taxon>
        <taxon>Parvibaculaceae</taxon>
        <taxon>Parvibaculum</taxon>
    </lineage>
</organism>
<comment type="caution">
    <text evidence="1">The sequence shown here is derived from an EMBL/GenBank/DDBJ whole genome shotgun (WGS) entry which is preliminary data.</text>
</comment>
<evidence type="ECO:0000313" key="2">
    <source>
        <dbReference type="Proteomes" id="UP000468901"/>
    </source>
</evidence>
<gene>
    <name evidence="1" type="ORF">F2P47_08230</name>
</gene>